<reference evidence="1 2" key="1">
    <citation type="submission" date="2019-04" db="EMBL/GenBank/DDBJ databases">
        <authorList>
            <person name="Jiang L."/>
        </authorList>
    </citation>
    <scope>NUCLEOTIDE SEQUENCE [LARGE SCALE GENOMIC DNA]</scope>
    <source>
        <strain evidence="1 2">YIM 131861</strain>
    </source>
</reference>
<dbReference type="Proteomes" id="UP000307380">
    <property type="component" value="Unassembled WGS sequence"/>
</dbReference>
<organism evidence="1 2">
    <name type="scientific">Orlajensenia flava</name>
    <dbReference type="NCBI Taxonomy" id="2565934"/>
    <lineage>
        <taxon>Bacteria</taxon>
        <taxon>Bacillati</taxon>
        <taxon>Actinomycetota</taxon>
        <taxon>Actinomycetes</taxon>
        <taxon>Micrococcales</taxon>
        <taxon>Microbacteriaceae</taxon>
        <taxon>Orlajensenia</taxon>
    </lineage>
</organism>
<evidence type="ECO:0000313" key="1">
    <source>
        <dbReference type="EMBL" id="THG29037.1"/>
    </source>
</evidence>
<dbReference type="SUPFAM" id="SSF53448">
    <property type="entry name" value="Nucleotide-diphospho-sugar transferases"/>
    <property type="match status" value="1"/>
</dbReference>
<accession>A0A4V3WST0</accession>
<name>A0A4V3WST0_9MICO</name>
<dbReference type="PANTHER" id="PTHR43179">
    <property type="entry name" value="RHAMNOSYLTRANSFERASE WBBL"/>
    <property type="match status" value="1"/>
</dbReference>
<proteinExistence type="predicted"/>
<dbReference type="Gene3D" id="3.90.550.10">
    <property type="entry name" value="Spore Coat Polysaccharide Biosynthesis Protein SpsA, Chain A"/>
    <property type="match status" value="1"/>
</dbReference>
<dbReference type="PANTHER" id="PTHR43179:SF11">
    <property type="entry name" value="GLYCOSYL TRANSFERASE"/>
    <property type="match status" value="1"/>
</dbReference>
<evidence type="ECO:0000313" key="2">
    <source>
        <dbReference type="Proteomes" id="UP000307380"/>
    </source>
</evidence>
<protein>
    <submittedName>
        <fullName evidence="1">Glycosyltransferase family 2 protein</fullName>
    </submittedName>
</protein>
<dbReference type="GO" id="GO:0016740">
    <property type="term" value="F:transferase activity"/>
    <property type="evidence" value="ECO:0007669"/>
    <property type="project" value="UniProtKB-KW"/>
</dbReference>
<dbReference type="InterPro" id="IPR029044">
    <property type="entry name" value="Nucleotide-diphossugar_trans"/>
</dbReference>
<dbReference type="EMBL" id="SSSN01000015">
    <property type="protein sequence ID" value="THG29037.1"/>
    <property type="molecule type" value="Genomic_DNA"/>
</dbReference>
<keyword evidence="1" id="KW-0808">Transferase</keyword>
<gene>
    <name evidence="1" type="ORF">E6C70_15560</name>
</gene>
<keyword evidence="2" id="KW-1185">Reference proteome</keyword>
<comment type="caution">
    <text evidence="1">The sequence shown here is derived from an EMBL/GenBank/DDBJ whole genome shotgun (WGS) entry which is preliminary data.</text>
</comment>
<dbReference type="OrthoDB" id="9771846at2"/>
<dbReference type="AlphaFoldDB" id="A0A4V3WST0"/>
<sequence>MSVEGTSRPKHAVVIVNYGSSGLLLRNHSHTKGTSDRLVIIVDNFSSTDEQGRVVDLANLFGWFVELMPTNVGFGAGVNAGAARAVREGAQSIVVVNPDAHLRSSDIDALVDEVVADHELMVSPVIRRSDGAVWFDGIDLFLDSGRMASKRRSRPPSGSRRPWLSGACFAISAHLWERVGGFDSDYFLYWEDVDLSHRVLDIGGKLSVLERASAVHDEGGTHPSRPDVHGRSSLYYYFNIRNRLVYAAKHLDDRRLTSWKWQTARVSYEIVRGGGRRQFLRPWRLVRAYLRGIKDGFSYVRSARGR</sequence>